<comment type="caution">
    <text evidence="3">The sequence shown here is derived from an EMBL/GenBank/DDBJ whole genome shotgun (WGS) entry which is preliminary data.</text>
</comment>
<dbReference type="PANTHER" id="PTHR36350">
    <property type="entry name" value="TRANSMEMBRANE PROTEIN"/>
    <property type="match status" value="1"/>
</dbReference>
<feature type="transmembrane region" description="Helical" evidence="2">
    <location>
        <begin position="12"/>
        <end position="30"/>
    </location>
</feature>
<keyword evidence="4" id="KW-1185">Reference proteome</keyword>
<keyword evidence="2" id="KW-0812">Transmembrane</keyword>
<proteinExistence type="predicted"/>
<feature type="coiled-coil region" evidence="1">
    <location>
        <begin position="218"/>
        <end position="245"/>
    </location>
</feature>
<evidence type="ECO:0000313" key="3">
    <source>
        <dbReference type="EMBL" id="TQD81236.1"/>
    </source>
</evidence>
<accession>A0A540L423</accession>
<name>A0A540L423_MALBA</name>
<reference evidence="3 4" key="1">
    <citation type="journal article" date="2019" name="G3 (Bethesda)">
        <title>Sequencing of a Wild Apple (Malus baccata) Genome Unravels the Differences Between Cultivated and Wild Apple Species Regarding Disease Resistance and Cold Tolerance.</title>
        <authorList>
            <person name="Chen X."/>
        </authorList>
    </citation>
    <scope>NUCLEOTIDE SEQUENCE [LARGE SCALE GENOMIC DNA]</scope>
    <source>
        <strain evidence="4">cv. Shandingzi</strain>
        <tissue evidence="3">Leaves</tissue>
    </source>
</reference>
<evidence type="ECO:0000256" key="2">
    <source>
        <dbReference type="SAM" id="Phobius"/>
    </source>
</evidence>
<evidence type="ECO:0000313" key="4">
    <source>
        <dbReference type="Proteomes" id="UP000315295"/>
    </source>
</evidence>
<dbReference type="PANTHER" id="PTHR36350:SF3">
    <property type="entry name" value="TRANSMEMBRANE PROTEIN"/>
    <property type="match status" value="1"/>
</dbReference>
<evidence type="ECO:0000256" key="1">
    <source>
        <dbReference type="SAM" id="Coils"/>
    </source>
</evidence>
<keyword evidence="2" id="KW-1133">Transmembrane helix</keyword>
<protein>
    <submittedName>
        <fullName evidence="3">Uncharacterized protein</fullName>
    </submittedName>
</protein>
<dbReference type="EMBL" id="VIEB01000775">
    <property type="protein sequence ID" value="TQD81236.1"/>
    <property type="molecule type" value="Genomic_DNA"/>
</dbReference>
<gene>
    <name evidence="3" type="ORF">C1H46_033265</name>
</gene>
<keyword evidence="1" id="KW-0175">Coiled coil</keyword>
<keyword evidence="2" id="KW-0472">Membrane</keyword>
<organism evidence="3 4">
    <name type="scientific">Malus baccata</name>
    <name type="common">Siberian crab apple</name>
    <name type="synonym">Pyrus baccata</name>
    <dbReference type="NCBI Taxonomy" id="106549"/>
    <lineage>
        <taxon>Eukaryota</taxon>
        <taxon>Viridiplantae</taxon>
        <taxon>Streptophyta</taxon>
        <taxon>Embryophyta</taxon>
        <taxon>Tracheophyta</taxon>
        <taxon>Spermatophyta</taxon>
        <taxon>Magnoliopsida</taxon>
        <taxon>eudicotyledons</taxon>
        <taxon>Gunneridae</taxon>
        <taxon>Pentapetalae</taxon>
        <taxon>rosids</taxon>
        <taxon>fabids</taxon>
        <taxon>Rosales</taxon>
        <taxon>Rosaceae</taxon>
        <taxon>Amygdaloideae</taxon>
        <taxon>Maleae</taxon>
        <taxon>Malus</taxon>
    </lineage>
</organism>
<dbReference type="Proteomes" id="UP000315295">
    <property type="component" value="Unassembled WGS sequence"/>
</dbReference>
<sequence>MVNSSKLSSARTMYGAMAMATAVFAGIYVARAYIFRARKEEAQGPRLTRSMSIAFLHGGQLALQRLLEYHEARADKSAVEKAECELRTRLVEQRPDYKKLQSIVAKLEMSGKEAKAIEILEKAIAKAYNEGKNHEAYENEMLLVEMLIYKGDFEVALGRECLQHVEISDARRPLYKAIIYFMLKRNKDEIKECWKEFNALKELQRLPNDKESLEESQIHKLSTNYEEFEKVVNVLRNDIEGQARKNKK</sequence>
<dbReference type="AlphaFoldDB" id="A0A540L423"/>